<dbReference type="InterPro" id="IPR002044">
    <property type="entry name" value="CBM20"/>
</dbReference>
<accession>A0ABY7T2G3</accession>
<dbReference type="PANTHER" id="PTHR10343:SF84">
    <property type="entry name" value="5'-AMP-ACTIVATED PROTEIN KINASE SUBUNIT BETA-1"/>
    <property type="match status" value="1"/>
</dbReference>
<evidence type="ECO:0000313" key="4">
    <source>
        <dbReference type="Proteomes" id="UP001216139"/>
    </source>
</evidence>
<dbReference type="CDD" id="cd02859">
    <property type="entry name" value="E_set_AMPKbeta_like_N"/>
    <property type="match status" value="3"/>
</dbReference>
<dbReference type="InterPro" id="IPR050827">
    <property type="entry name" value="CRP1_MDG1_kinase"/>
</dbReference>
<dbReference type="SUPFAM" id="SSF81296">
    <property type="entry name" value="E set domains"/>
    <property type="match status" value="4"/>
</dbReference>
<comment type="similarity">
    <text evidence="1">Belongs to the 5'-AMP-activated protein kinase beta subunit family.</text>
</comment>
<evidence type="ECO:0000256" key="1">
    <source>
        <dbReference type="ARBA" id="ARBA00010926"/>
    </source>
</evidence>
<sequence>MAQTRNQLIFQRKQILLTINTRTSKTEIDSLLKVAGITGQTAEMLIRGNYTAATKNGWTVNAKHNIIKLNRSLKDVTQTTPTTPYLLSSNVYKASSRAGYPAEVAYGVNNFAKTTVRELPNGFTRFFVPGNTQARRVFVSGNFNNWSTMKGLMNKTDSGWVADIRLEPGKYAYKFIINSNWTIDVNNYLTEDDGAGNTNSIYYRYNYTFKLAGNTSAQKVSVEGSFNKWADIPMRLRNGVWEASLYLHDGNYLYRFIVNNTTITDPANKLTQMQNGVLNSVLLMGETITFKLNGYLTAHKVYLTGGFNNWDADMLPLTKTATGWVLTYVIPAGNYQYKFVVDDQFITDPANPHQITVDGKTNSYVSVRPNHTFVLKGYANAHTVRFMSDYTNWNEQGYTMEHRGDEWIISMRLKPGKYLYKFLVDGNWILDPGNKQWEQNQFGTGNSVLWIE</sequence>
<dbReference type="EMBL" id="CP117167">
    <property type="protein sequence ID" value="WCT10511.1"/>
    <property type="molecule type" value="Genomic_DNA"/>
</dbReference>
<feature type="domain" description="CBM20" evidence="2">
    <location>
        <begin position="285"/>
        <end position="367"/>
    </location>
</feature>
<dbReference type="PANTHER" id="PTHR10343">
    <property type="entry name" value="5'-AMP-ACTIVATED PROTEIN KINASE , BETA SUBUNIT"/>
    <property type="match status" value="1"/>
</dbReference>
<dbReference type="InterPro" id="IPR014756">
    <property type="entry name" value="Ig_E-set"/>
</dbReference>
<dbReference type="Pfam" id="PF16561">
    <property type="entry name" value="AMPK1_CBM"/>
    <property type="match status" value="4"/>
</dbReference>
<name>A0ABY7T2G3_9SPHI</name>
<gene>
    <name evidence="3" type="ORF">PQO05_17380</name>
</gene>
<dbReference type="InterPro" id="IPR013783">
    <property type="entry name" value="Ig-like_fold"/>
</dbReference>
<reference evidence="3 4" key="1">
    <citation type="submission" date="2023-02" db="EMBL/GenBank/DDBJ databases">
        <title>Genome sequence of Mucilaginibacter jinjuensis strain KACC 16571.</title>
        <authorList>
            <person name="Kim S."/>
            <person name="Heo J."/>
            <person name="Kwon S.-W."/>
        </authorList>
    </citation>
    <scope>NUCLEOTIDE SEQUENCE [LARGE SCALE GENOMIC DNA]</scope>
    <source>
        <strain evidence="3 4">KACC 16571</strain>
    </source>
</reference>
<organism evidence="3 4">
    <name type="scientific">Mucilaginibacter jinjuensis</name>
    <dbReference type="NCBI Taxonomy" id="1176721"/>
    <lineage>
        <taxon>Bacteria</taxon>
        <taxon>Pseudomonadati</taxon>
        <taxon>Bacteroidota</taxon>
        <taxon>Sphingobacteriia</taxon>
        <taxon>Sphingobacteriales</taxon>
        <taxon>Sphingobacteriaceae</taxon>
        <taxon>Mucilaginibacter</taxon>
    </lineage>
</organism>
<dbReference type="SMART" id="SM01065">
    <property type="entry name" value="CBM_2"/>
    <property type="match status" value="2"/>
</dbReference>
<dbReference type="RefSeq" id="WP_273628700.1">
    <property type="nucleotide sequence ID" value="NZ_CP117167.1"/>
</dbReference>
<dbReference type="Gene3D" id="2.60.40.10">
    <property type="entry name" value="Immunoglobulins"/>
    <property type="match status" value="4"/>
</dbReference>
<protein>
    <recommendedName>
        <fullName evidence="2">CBM20 domain-containing protein</fullName>
    </recommendedName>
</protein>
<feature type="domain" description="CBM20" evidence="2">
    <location>
        <begin position="123"/>
        <end position="201"/>
    </location>
</feature>
<dbReference type="Proteomes" id="UP001216139">
    <property type="component" value="Chromosome"/>
</dbReference>
<evidence type="ECO:0000313" key="3">
    <source>
        <dbReference type="EMBL" id="WCT10511.1"/>
    </source>
</evidence>
<evidence type="ECO:0000259" key="2">
    <source>
        <dbReference type="SMART" id="SM01065"/>
    </source>
</evidence>
<keyword evidence="4" id="KW-1185">Reference proteome</keyword>
<dbReference type="InterPro" id="IPR032640">
    <property type="entry name" value="AMPK1_CBM"/>
</dbReference>
<proteinExistence type="inferred from homology"/>